<feature type="domain" description="GH11" evidence="13">
    <location>
        <begin position="37"/>
        <end position="228"/>
    </location>
</feature>
<evidence type="ECO:0000256" key="9">
    <source>
        <dbReference type="ARBA" id="ARBA00023326"/>
    </source>
</evidence>
<dbReference type="InterPro" id="IPR033123">
    <property type="entry name" value="GH11_dom"/>
</dbReference>
<evidence type="ECO:0000256" key="4">
    <source>
        <dbReference type="ARBA" id="ARBA00012590"/>
    </source>
</evidence>
<proteinExistence type="inferred from homology"/>
<gene>
    <name evidence="14" type="ORF">RAG0_03652</name>
</gene>
<organism evidence="14 15">
    <name type="scientific">Rhynchosporium agropyri</name>
    <dbReference type="NCBI Taxonomy" id="914238"/>
    <lineage>
        <taxon>Eukaryota</taxon>
        <taxon>Fungi</taxon>
        <taxon>Dikarya</taxon>
        <taxon>Ascomycota</taxon>
        <taxon>Pezizomycotina</taxon>
        <taxon>Leotiomycetes</taxon>
        <taxon>Helotiales</taxon>
        <taxon>Ploettnerulaceae</taxon>
        <taxon>Rhynchosporium</taxon>
    </lineage>
</organism>
<dbReference type="EMBL" id="FJUX01000015">
    <property type="protein sequence ID" value="CZS93297.1"/>
    <property type="molecule type" value="Genomic_DNA"/>
</dbReference>
<evidence type="ECO:0000256" key="10">
    <source>
        <dbReference type="PROSITE-ProRule" id="PRU01097"/>
    </source>
</evidence>
<evidence type="ECO:0000256" key="3">
    <source>
        <dbReference type="ARBA" id="ARBA00007792"/>
    </source>
</evidence>
<keyword evidence="15" id="KW-1185">Reference proteome</keyword>
<evidence type="ECO:0000256" key="5">
    <source>
        <dbReference type="ARBA" id="ARBA00022651"/>
    </source>
</evidence>
<keyword evidence="9 10" id="KW-0624">Polysaccharide degradation</keyword>
<dbReference type="Pfam" id="PF00457">
    <property type="entry name" value="Glyco_hydro_11"/>
    <property type="match status" value="1"/>
</dbReference>
<feature type="signal peptide" evidence="12">
    <location>
        <begin position="1"/>
        <end position="19"/>
    </location>
</feature>
<dbReference type="PROSITE" id="PS51761">
    <property type="entry name" value="GH11_3"/>
    <property type="match status" value="1"/>
</dbReference>
<keyword evidence="7 10" id="KW-0119">Carbohydrate metabolism</keyword>
<keyword evidence="12" id="KW-0732">Signal</keyword>
<dbReference type="InterPro" id="IPR013319">
    <property type="entry name" value="GH11/12"/>
</dbReference>
<dbReference type="OrthoDB" id="2115822at2759"/>
<dbReference type="InterPro" id="IPR033119">
    <property type="entry name" value="GH11_AS_2"/>
</dbReference>
<dbReference type="EC" id="3.2.1.8" evidence="4 10"/>
<evidence type="ECO:0000313" key="15">
    <source>
        <dbReference type="Proteomes" id="UP000178912"/>
    </source>
</evidence>
<dbReference type="SUPFAM" id="SSF49899">
    <property type="entry name" value="Concanavalin A-like lectins/glucanases"/>
    <property type="match status" value="1"/>
</dbReference>
<evidence type="ECO:0000256" key="11">
    <source>
        <dbReference type="RuleBase" id="RU362015"/>
    </source>
</evidence>
<dbReference type="GO" id="GO:0031176">
    <property type="term" value="F:endo-1,4-beta-xylanase activity"/>
    <property type="evidence" value="ECO:0007669"/>
    <property type="project" value="UniProtKB-UniRule"/>
</dbReference>
<dbReference type="PROSITE" id="PS00777">
    <property type="entry name" value="GH11_2"/>
    <property type="match status" value="1"/>
</dbReference>
<feature type="active site" description="Nucleophile" evidence="10">
    <location>
        <position position="123"/>
    </location>
</feature>
<evidence type="ECO:0000256" key="6">
    <source>
        <dbReference type="ARBA" id="ARBA00022801"/>
    </source>
</evidence>
<dbReference type="InterPro" id="IPR001137">
    <property type="entry name" value="Glyco_hydro_11"/>
</dbReference>
<name>A0A1E1K5D0_9HELO</name>
<sequence length="228" mass="24404">MVSFTSLLVAASAFTGVFSAPNVDVAERAPGALSERAGTPSATGFNNGFYFSWWTDGKAQATYTNGAAGQYSINWSGNNGNLVGGKGWQPGTANRVIKYNANYKPNGNSYLSIYGWTKNPLVEYYIVESFGTYNPSSGATKKGTVVADGDTYDVYQSTRVNAPSISGTATFQQYWSVRRNKRTSGSVTVATHFAAWAKFGMKLGNTFDYQIVATEGYFSSGSATVTVS</sequence>
<dbReference type="PROSITE" id="PS00776">
    <property type="entry name" value="GH11_1"/>
    <property type="match status" value="1"/>
</dbReference>
<dbReference type="PANTHER" id="PTHR46828">
    <property type="entry name" value="ENDO-1,4-BETA-XYLANASE A-RELATED"/>
    <property type="match status" value="1"/>
</dbReference>
<keyword evidence="8 10" id="KW-0326">Glycosidase</keyword>
<evidence type="ECO:0000256" key="2">
    <source>
        <dbReference type="ARBA" id="ARBA00004851"/>
    </source>
</evidence>
<dbReference type="Gene3D" id="2.60.120.180">
    <property type="match status" value="1"/>
</dbReference>
<evidence type="ECO:0000256" key="12">
    <source>
        <dbReference type="SAM" id="SignalP"/>
    </source>
</evidence>
<evidence type="ECO:0000259" key="13">
    <source>
        <dbReference type="PROSITE" id="PS51761"/>
    </source>
</evidence>
<feature type="active site" description="Proton donor" evidence="10">
    <location>
        <position position="215"/>
    </location>
</feature>
<reference evidence="15" key="1">
    <citation type="submission" date="2016-03" db="EMBL/GenBank/DDBJ databases">
        <authorList>
            <person name="Guldener U."/>
        </authorList>
    </citation>
    <scope>NUCLEOTIDE SEQUENCE [LARGE SCALE GENOMIC DNA]</scope>
    <source>
        <strain evidence="15">04CH-RAC-A.6.1</strain>
    </source>
</reference>
<dbReference type="PRINTS" id="PR00911">
    <property type="entry name" value="GLHYDRLASE11"/>
</dbReference>
<accession>A0A1E1K5D0</accession>
<keyword evidence="5 10" id="KW-0858">Xylan degradation</keyword>
<dbReference type="UniPathway" id="UPA00114"/>
<protein>
    <recommendedName>
        <fullName evidence="4 10">Endo-1,4-beta-xylanase</fullName>
        <ecNumber evidence="4 10">3.2.1.8</ecNumber>
    </recommendedName>
</protein>
<comment type="similarity">
    <text evidence="3 10 11">Belongs to the glycosyl hydrolase 11 (cellulase G) family.</text>
</comment>
<keyword evidence="6 10" id="KW-0378">Hydrolase</keyword>
<dbReference type="InterPro" id="IPR013320">
    <property type="entry name" value="ConA-like_dom_sf"/>
</dbReference>
<evidence type="ECO:0000313" key="14">
    <source>
        <dbReference type="EMBL" id="CZS93297.1"/>
    </source>
</evidence>
<comment type="pathway">
    <text evidence="2 10 11">Glycan degradation; xylan degradation.</text>
</comment>
<evidence type="ECO:0000256" key="1">
    <source>
        <dbReference type="ARBA" id="ARBA00000681"/>
    </source>
</evidence>
<dbReference type="AlphaFoldDB" id="A0A1E1K5D0"/>
<dbReference type="GO" id="GO:0045493">
    <property type="term" value="P:xylan catabolic process"/>
    <property type="evidence" value="ECO:0007669"/>
    <property type="project" value="UniProtKB-UniRule"/>
</dbReference>
<evidence type="ECO:0000256" key="8">
    <source>
        <dbReference type="ARBA" id="ARBA00023295"/>
    </source>
</evidence>
<feature type="chain" id="PRO_5009445588" description="Endo-1,4-beta-xylanase" evidence="12">
    <location>
        <begin position="20"/>
        <end position="228"/>
    </location>
</feature>
<dbReference type="InterPro" id="IPR018208">
    <property type="entry name" value="GH11_AS_1"/>
</dbReference>
<comment type="catalytic activity">
    <reaction evidence="1 10 11">
        <text>Endohydrolysis of (1-&gt;4)-beta-D-xylosidic linkages in xylans.</text>
        <dbReference type="EC" id="3.2.1.8"/>
    </reaction>
</comment>
<evidence type="ECO:0000256" key="7">
    <source>
        <dbReference type="ARBA" id="ARBA00023277"/>
    </source>
</evidence>
<dbReference type="FunFam" id="2.60.120.180:FF:000001">
    <property type="entry name" value="Endo-1,4-beta-xylanase"/>
    <property type="match status" value="1"/>
</dbReference>
<dbReference type="Proteomes" id="UP000178912">
    <property type="component" value="Unassembled WGS sequence"/>
</dbReference>
<dbReference type="PANTHER" id="PTHR46828:SF3">
    <property type="entry name" value="ENDO-1,4-BETA-XYLANASE"/>
    <property type="match status" value="1"/>
</dbReference>